<reference evidence="2" key="1">
    <citation type="submission" date="2015-03" db="EMBL/GenBank/DDBJ databases">
        <title>Wuchereria bancrofti Genome Sequencing Papua New Guinea Strain.</title>
        <authorList>
            <person name="Small S.T."/>
            <person name="Serre D."/>
            <person name="Zimmerman P.A."/>
        </authorList>
    </citation>
    <scope>NUCLEOTIDE SEQUENCE [LARGE SCALE GENOMIC DNA]</scope>
    <source>
        <strain evidence="2">pt0022</strain>
    </source>
</reference>
<feature type="transmembrane region" description="Helical" evidence="1">
    <location>
        <begin position="35"/>
        <end position="52"/>
    </location>
</feature>
<keyword evidence="1" id="KW-1133">Transmembrane helix</keyword>
<name>A0AAF5PJV9_WUCBA</name>
<evidence type="ECO:0000313" key="2">
    <source>
        <dbReference type="Proteomes" id="UP000093561"/>
    </source>
</evidence>
<sequence>MIVARKVIGSVVFETLTELWQRITIFLLFIDSPPLWIFISSIITIFVIYHVYHQHS</sequence>
<keyword evidence="1" id="KW-0812">Transmembrane</keyword>
<dbReference type="WBParaSite" id="mrna-Wban_01744">
    <property type="protein sequence ID" value="mrna-Wban_01744"/>
    <property type="gene ID" value="Wban_01744"/>
</dbReference>
<reference evidence="2" key="2">
    <citation type="journal article" date="2016" name="Mol. Ecol.">
        <title>Population genomics of the filarial nematode parasite Wuchereria bancrofti from mosquitoes.</title>
        <authorList>
            <person name="Small S.T."/>
            <person name="Reimer L.J."/>
            <person name="Tisch D.J."/>
            <person name="King C.L."/>
            <person name="Christensen B.M."/>
            <person name="Siba P.M."/>
            <person name="Kazura J.W."/>
            <person name="Serre D."/>
            <person name="Zimmerman P.A."/>
        </authorList>
    </citation>
    <scope>NUCLEOTIDE SEQUENCE</scope>
    <source>
        <strain evidence="2">pt0022</strain>
    </source>
</reference>
<keyword evidence="1" id="KW-0472">Membrane</keyword>
<dbReference type="AlphaFoldDB" id="A0AAF5PJV9"/>
<evidence type="ECO:0000313" key="3">
    <source>
        <dbReference type="WBParaSite" id="mrna-Wban_01744"/>
    </source>
</evidence>
<dbReference type="Proteomes" id="UP000093561">
    <property type="component" value="Unassembled WGS sequence"/>
</dbReference>
<protein>
    <submittedName>
        <fullName evidence="3">Uncharacterized protein</fullName>
    </submittedName>
</protein>
<accession>A0AAF5PJV9</accession>
<evidence type="ECO:0000256" key="1">
    <source>
        <dbReference type="SAM" id="Phobius"/>
    </source>
</evidence>
<organism evidence="2 3">
    <name type="scientific">Wuchereria bancrofti</name>
    <dbReference type="NCBI Taxonomy" id="6293"/>
    <lineage>
        <taxon>Eukaryota</taxon>
        <taxon>Metazoa</taxon>
        <taxon>Ecdysozoa</taxon>
        <taxon>Nematoda</taxon>
        <taxon>Chromadorea</taxon>
        <taxon>Rhabditida</taxon>
        <taxon>Spirurina</taxon>
        <taxon>Spiruromorpha</taxon>
        <taxon>Filarioidea</taxon>
        <taxon>Onchocercidae</taxon>
        <taxon>Wuchereria</taxon>
    </lineage>
</organism>
<proteinExistence type="predicted"/>
<reference evidence="3" key="3">
    <citation type="submission" date="2024-02" db="UniProtKB">
        <authorList>
            <consortium name="WormBaseParasite"/>
        </authorList>
    </citation>
    <scope>IDENTIFICATION</scope>
    <source>
        <strain evidence="3">pt0022</strain>
    </source>
</reference>